<keyword evidence="1" id="KW-0472">Membrane</keyword>
<organism evidence="2">
    <name type="scientific">Eucalyptus grandis</name>
    <name type="common">Flooded gum</name>
    <dbReference type="NCBI Taxonomy" id="71139"/>
    <lineage>
        <taxon>Eukaryota</taxon>
        <taxon>Viridiplantae</taxon>
        <taxon>Streptophyta</taxon>
        <taxon>Embryophyta</taxon>
        <taxon>Tracheophyta</taxon>
        <taxon>Spermatophyta</taxon>
        <taxon>Magnoliopsida</taxon>
        <taxon>eudicotyledons</taxon>
        <taxon>Gunneridae</taxon>
        <taxon>Pentapetalae</taxon>
        <taxon>rosids</taxon>
        <taxon>malvids</taxon>
        <taxon>Myrtales</taxon>
        <taxon>Myrtaceae</taxon>
        <taxon>Myrtoideae</taxon>
        <taxon>Eucalypteae</taxon>
        <taxon>Eucalyptus</taxon>
    </lineage>
</organism>
<evidence type="ECO:0000313" key="2">
    <source>
        <dbReference type="EMBL" id="KCW86828.1"/>
    </source>
</evidence>
<sequence>SPENQPRSLCITSRLSFQALLCFFFFSLPFSLFEVAFFAFFQLSLFTRKLDPFFSSPCEEERRNLRRTPPEQLAAVAEMGSGNFLQVVAKNFDVLALPVVTLVYPLYASIKAIETRSRSDDQQWLTYWVLYSLITLFELTFAKLLEWFPIWPYAKLIFVCWLVLPHFNGAAHVYKHYIRRFYMNPHATTMWYIPRKGLFQKQDDVLTAAERYMEEHGTEAFERLISKADREPRARRKNNHIIYDDDYRY</sequence>
<dbReference type="eggNOG" id="KOG1725">
    <property type="taxonomic scope" value="Eukaryota"/>
</dbReference>
<feature type="transmembrane region" description="Helical" evidence="1">
    <location>
        <begin position="150"/>
        <end position="174"/>
    </location>
</feature>
<dbReference type="Pfam" id="PF03134">
    <property type="entry name" value="TB2_DP1_HVA22"/>
    <property type="match status" value="1"/>
</dbReference>
<feature type="transmembrane region" description="Helical" evidence="1">
    <location>
        <begin position="94"/>
        <end position="113"/>
    </location>
</feature>
<keyword evidence="1" id="KW-1133">Transmembrane helix</keyword>
<keyword evidence="1" id="KW-0812">Transmembrane</keyword>
<proteinExistence type="inferred from homology"/>
<dbReference type="GO" id="GO:0042538">
    <property type="term" value="P:hyperosmotic salinity response"/>
    <property type="evidence" value="ECO:0007669"/>
    <property type="project" value="EnsemblPlants"/>
</dbReference>
<dbReference type="GO" id="GO:0016020">
    <property type="term" value="C:membrane"/>
    <property type="evidence" value="ECO:0007669"/>
    <property type="project" value="UniProtKB-SubCell"/>
</dbReference>
<dbReference type="EMBL" id="KK198754">
    <property type="protein sequence ID" value="KCW86828.1"/>
    <property type="molecule type" value="Genomic_DNA"/>
</dbReference>
<comment type="similarity">
    <text evidence="1">Belongs to the DP1 family.</text>
</comment>
<evidence type="ECO:0000256" key="1">
    <source>
        <dbReference type="RuleBase" id="RU362006"/>
    </source>
</evidence>
<comment type="caution">
    <text evidence="1">Lacks conserved residue(s) required for the propagation of feature annotation.</text>
</comment>
<dbReference type="InterPro" id="IPR004345">
    <property type="entry name" value="TB2_DP1_HVA22"/>
</dbReference>
<dbReference type="GO" id="GO:0009414">
    <property type="term" value="P:response to water deprivation"/>
    <property type="evidence" value="ECO:0007669"/>
    <property type="project" value="EnsemblPlants"/>
</dbReference>
<dbReference type="FunCoup" id="A0A059D7X1">
    <property type="interactions" value="426"/>
</dbReference>
<protein>
    <recommendedName>
        <fullName evidence="1">HVA22-like protein</fullName>
    </recommendedName>
</protein>
<dbReference type="Gramene" id="KCW86828">
    <property type="protein sequence ID" value="KCW86828"/>
    <property type="gene ID" value="EUGRSUZ_B03426"/>
</dbReference>
<reference evidence="2" key="1">
    <citation type="submission" date="2013-07" db="EMBL/GenBank/DDBJ databases">
        <title>The genome of Eucalyptus grandis.</title>
        <authorList>
            <person name="Schmutz J."/>
            <person name="Hayes R."/>
            <person name="Myburg A."/>
            <person name="Tuskan G."/>
            <person name="Grattapaglia D."/>
            <person name="Rokhsar D.S."/>
        </authorList>
    </citation>
    <scope>NUCLEOTIDE SEQUENCE</scope>
    <source>
        <tissue evidence="2">Leaf extractions</tissue>
    </source>
</reference>
<dbReference type="OMA" id="YMNPQSA"/>
<name>A0A059D7X1_EUCGR</name>
<dbReference type="PANTHER" id="PTHR12300">
    <property type="entry name" value="HVA22-LIKE PROTEINS"/>
    <property type="match status" value="1"/>
</dbReference>
<feature type="transmembrane region" description="Helical" evidence="1">
    <location>
        <begin position="20"/>
        <end position="41"/>
    </location>
</feature>
<feature type="transmembrane region" description="Helical" evidence="1">
    <location>
        <begin position="125"/>
        <end position="144"/>
    </location>
</feature>
<feature type="non-terminal residue" evidence="2">
    <location>
        <position position="1"/>
    </location>
</feature>
<dbReference type="InParanoid" id="A0A059D7X1"/>
<accession>A0A059D7X1</accession>
<dbReference type="PANTHER" id="PTHR12300:SF157">
    <property type="entry name" value="HVA22-LIKE PROTEIN C"/>
    <property type="match status" value="1"/>
</dbReference>
<dbReference type="GO" id="GO:0009737">
    <property type="term" value="P:response to abscisic acid"/>
    <property type="evidence" value="ECO:0007669"/>
    <property type="project" value="EnsemblPlants"/>
</dbReference>
<gene>
    <name evidence="2" type="ORF">EUGRSUZ_B03426</name>
</gene>
<comment type="subcellular location">
    <subcellularLocation>
        <location evidence="1">Membrane</location>
        <topology evidence="1">Multi-pass membrane protein</topology>
    </subcellularLocation>
</comment>
<dbReference type="AlphaFoldDB" id="A0A059D7X1"/>